<dbReference type="PANTHER" id="PTHR30055">
    <property type="entry name" value="HTH-TYPE TRANSCRIPTIONAL REGULATOR RUTR"/>
    <property type="match status" value="1"/>
</dbReference>
<protein>
    <submittedName>
        <fullName evidence="4">Transcriptional regulator, TetR family</fullName>
    </submittedName>
</protein>
<feature type="domain" description="HTH tetR-type" evidence="3">
    <location>
        <begin position="17"/>
        <end position="77"/>
    </location>
</feature>
<dbReference type="AlphaFoldDB" id="A0A1N6E8B9"/>
<dbReference type="STRING" id="1217970.SAMN05444002_0450"/>
<dbReference type="OrthoDB" id="9809265at2"/>
<sequence length="203" mass="21534">MAAPATPRKKPAQARSLATWNAVLEAAAHILRSEGARALTTNSVAERAGVSIGSLYQYFPSKDAIIAELVREMKAAMVRDFATVLDDAALCAAPLPKLVGAIMRASLLHHSRDPELARRLETIEQDMAVDADLAALKAGLTARFVQLLRGRGVPRAEQAVRDLTAMSMGLSHAALLAGEDDFEDLAARLTRAALGYLGIAPGP</sequence>
<proteinExistence type="predicted"/>
<evidence type="ECO:0000256" key="1">
    <source>
        <dbReference type="ARBA" id="ARBA00023125"/>
    </source>
</evidence>
<evidence type="ECO:0000313" key="4">
    <source>
        <dbReference type="EMBL" id="SIN79262.1"/>
    </source>
</evidence>
<dbReference type="GO" id="GO:0000976">
    <property type="term" value="F:transcription cis-regulatory region binding"/>
    <property type="evidence" value="ECO:0007669"/>
    <property type="project" value="TreeGrafter"/>
</dbReference>
<dbReference type="Proteomes" id="UP000184932">
    <property type="component" value="Unassembled WGS sequence"/>
</dbReference>
<dbReference type="SUPFAM" id="SSF46689">
    <property type="entry name" value="Homeodomain-like"/>
    <property type="match status" value="1"/>
</dbReference>
<organism evidence="4 5">
    <name type="scientific">Vannielia litorea</name>
    <dbReference type="NCBI Taxonomy" id="1217970"/>
    <lineage>
        <taxon>Bacteria</taxon>
        <taxon>Pseudomonadati</taxon>
        <taxon>Pseudomonadota</taxon>
        <taxon>Alphaproteobacteria</taxon>
        <taxon>Rhodobacterales</taxon>
        <taxon>Paracoccaceae</taxon>
        <taxon>Vannielia</taxon>
    </lineage>
</organism>
<dbReference type="PANTHER" id="PTHR30055:SF226">
    <property type="entry name" value="HTH-TYPE TRANSCRIPTIONAL REGULATOR PKSA"/>
    <property type="match status" value="1"/>
</dbReference>
<keyword evidence="1 2" id="KW-0238">DNA-binding</keyword>
<dbReference type="RefSeq" id="WP_074254634.1">
    <property type="nucleotide sequence ID" value="NZ_FSRL01000001.1"/>
</dbReference>
<dbReference type="PROSITE" id="PS50977">
    <property type="entry name" value="HTH_TETR_2"/>
    <property type="match status" value="1"/>
</dbReference>
<dbReference type="InterPro" id="IPR050109">
    <property type="entry name" value="HTH-type_TetR-like_transc_reg"/>
</dbReference>
<keyword evidence="5" id="KW-1185">Reference proteome</keyword>
<dbReference type="InterPro" id="IPR009057">
    <property type="entry name" value="Homeodomain-like_sf"/>
</dbReference>
<gene>
    <name evidence="4" type="ORF">SAMN05444002_0450</name>
</gene>
<dbReference type="Pfam" id="PF00440">
    <property type="entry name" value="TetR_N"/>
    <property type="match status" value="1"/>
</dbReference>
<dbReference type="InterPro" id="IPR001647">
    <property type="entry name" value="HTH_TetR"/>
</dbReference>
<feature type="DNA-binding region" description="H-T-H motif" evidence="2">
    <location>
        <begin position="40"/>
        <end position="59"/>
    </location>
</feature>
<accession>A0A1N6E8B9</accession>
<dbReference type="Gene3D" id="1.10.357.10">
    <property type="entry name" value="Tetracycline Repressor, domain 2"/>
    <property type="match status" value="1"/>
</dbReference>
<reference evidence="5" key="1">
    <citation type="submission" date="2016-11" db="EMBL/GenBank/DDBJ databases">
        <authorList>
            <person name="Varghese N."/>
            <person name="Submissions S."/>
        </authorList>
    </citation>
    <scope>NUCLEOTIDE SEQUENCE [LARGE SCALE GENOMIC DNA]</scope>
    <source>
        <strain evidence="5">DSM 29440</strain>
    </source>
</reference>
<name>A0A1N6E8B9_9RHOB</name>
<dbReference type="Pfam" id="PF17918">
    <property type="entry name" value="TetR_C_15"/>
    <property type="match status" value="1"/>
</dbReference>
<evidence type="ECO:0000259" key="3">
    <source>
        <dbReference type="PROSITE" id="PS50977"/>
    </source>
</evidence>
<dbReference type="GO" id="GO:0003700">
    <property type="term" value="F:DNA-binding transcription factor activity"/>
    <property type="evidence" value="ECO:0007669"/>
    <property type="project" value="TreeGrafter"/>
</dbReference>
<evidence type="ECO:0000313" key="5">
    <source>
        <dbReference type="Proteomes" id="UP000184932"/>
    </source>
</evidence>
<dbReference type="PRINTS" id="PR00455">
    <property type="entry name" value="HTHTETR"/>
</dbReference>
<dbReference type="EMBL" id="FSRL01000001">
    <property type="protein sequence ID" value="SIN79262.1"/>
    <property type="molecule type" value="Genomic_DNA"/>
</dbReference>
<evidence type="ECO:0000256" key="2">
    <source>
        <dbReference type="PROSITE-ProRule" id="PRU00335"/>
    </source>
</evidence>
<dbReference type="InterPro" id="IPR041669">
    <property type="entry name" value="TetR_C_15"/>
</dbReference>